<protein>
    <submittedName>
        <fullName evidence="1">Uncharacterized protein</fullName>
    </submittedName>
</protein>
<dbReference type="KEGG" id="hsr:HSBAA_14560"/>
<sequence length="55" mass="6014">MPKGRFYLLTERFNAAVSIAIVQTRQVHEGECLAGGLDGMGEAVAVMEFSQISKR</sequence>
<evidence type="ECO:0000313" key="2">
    <source>
        <dbReference type="Proteomes" id="UP000320231"/>
    </source>
</evidence>
<organism evidence="1 2">
    <name type="scientific">Vreelandella sulfidaeris</name>
    <dbReference type="NCBI Taxonomy" id="115553"/>
    <lineage>
        <taxon>Bacteria</taxon>
        <taxon>Pseudomonadati</taxon>
        <taxon>Pseudomonadota</taxon>
        <taxon>Gammaproteobacteria</taxon>
        <taxon>Oceanospirillales</taxon>
        <taxon>Halomonadaceae</taxon>
        <taxon>Vreelandella</taxon>
    </lineage>
</organism>
<proteinExistence type="predicted"/>
<dbReference type="AlphaFoldDB" id="A0A455U2A9"/>
<gene>
    <name evidence="1" type="ORF">HSBAA_14560</name>
</gene>
<evidence type="ECO:0000313" key="1">
    <source>
        <dbReference type="EMBL" id="BBI60150.1"/>
    </source>
</evidence>
<name>A0A455U2A9_9GAMM</name>
<accession>A0A455U2A9</accession>
<dbReference type="Proteomes" id="UP000320231">
    <property type="component" value="Chromosome"/>
</dbReference>
<reference evidence="1 2" key="1">
    <citation type="journal article" date="2019" name="Microbiol. Resour. Announc.">
        <title>Complete Genome Sequence of Halomonas sulfidaeris Strain Esulfide1 Isolated from a Metal Sulfide Rock at a Depth of 2,200 Meters, Obtained Using Nanopore Sequencing.</title>
        <authorList>
            <person name="Saito M."/>
            <person name="Nishigata A."/>
            <person name="Galipon J."/>
            <person name="Arakawa K."/>
        </authorList>
    </citation>
    <scope>NUCLEOTIDE SEQUENCE [LARGE SCALE GENOMIC DNA]</scope>
    <source>
        <strain evidence="1 2">ATCC BAA-803</strain>
    </source>
</reference>
<dbReference type="EMBL" id="AP019514">
    <property type="protein sequence ID" value="BBI60150.1"/>
    <property type="molecule type" value="Genomic_DNA"/>
</dbReference>